<feature type="compositionally biased region" description="Pro residues" evidence="1">
    <location>
        <begin position="144"/>
        <end position="158"/>
    </location>
</feature>
<organism evidence="2">
    <name type="scientific">Anopheles marajoara</name>
    <dbReference type="NCBI Taxonomy" id="58244"/>
    <lineage>
        <taxon>Eukaryota</taxon>
        <taxon>Metazoa</taxon>
        <taxon>Ecdysozoa</taxon>
        <taxon>Arthropoda</taxon>
        <taxon>Hexapoda</taxon>
        <taxon>Insecta</taxon>
        <taxon>Pterygota</taxon>
        <taxon>Neoptera</taxon>
        <taxon>Endopterygota</taxon>
        <taxon>Diptera</taxon>
        <taxon>Nematocera</taxon>
        <taxon>Culicoidea</taxon>
        <taxon>Culicidae</taxon>
        <taxon>Anophelinae</taxon>
        <taxon>Anopheles</taxon>
    </lineage>
</organism>
<protein>
    <submittedName>
        <fullName evidence="2">Uncharacterized protein</fullName>
    </submittedName>
</protein>
<evidence type="ECO:0000313" key="2">
    <source>
        <dbReference type="EMBL" id="MBW59051.1"/>
    </source>
</evidence>
<sequence length="175" mass="19221">MAIDLLRLPVLLQQTAQHTHAVHPQQLLGHTGVRRTLPLAISTVTTLAAGDRVLADAIARVHHHRLLDDQTILDQFADVLAGVGVSDLVNFIRIQPHLLFAASHHRGCQPLLQLKGTESKTNIRSDEHLPLLDGRLRHPRTPSIMPPLSPSTPSPRIPPVQNAEESTNAHIEPHT</sequence>
<dbReference type="AlphaFoldDB" id="A0A2M4C1L6"/>
<accession>A0A2M4C1L6</accession>
<dbReference type="EMBL" id="GGFJ01009910">
    <property type="protein sequence ID" value="MBW59051.1"/>
    <property type="molecule type" value="Transcribed_RNA"/>
</dbReference>
<evidence type="ECO:0000256" key="1">
    <source>
        <dbReference type="SAM" id="MobiDB-lite"/>
    </source>
</evidence>
<feature type="region of interest" description="Disordered" evidence="1">
    <location>
        <begin position="127"/>
        <end position="175"/>
    </location>
</feature>
<proteinExistence type="predicted"/>
<reference evidence="2" key="1">
    <citation type="submission" date="2018-01" db="EMBL/GenBank/DDBJ databases">
        <title>An insight into the sialome of Amazonian anophelines.</title>
        <authorList>
            <person name="Ribeiro J.M."/>
            <person name="Scarpassa V."/>
            <person name="Calvo E."/>
        </authorList>
    </citation>
    <scope>NUCLEOTIDE SEQUENCE</scope>
    <source>
        <tissue evidence="2">Salivary glands</tissue>
    </source>
</reference>
<feature type="compositionally biased region" description="Basic and acidic residues" evidence="1">
    <location>
        <begin position="127"/>
        <end position="136"/>
    </location>
</feature>
<name>A0A2M4C1L6_9DIPT</name>